<dbReference type="AlphaFoldDB" id="A0A6L6HKZ2"/>
<evidence type="ECO:0000259" key="1">
    <source>
        <dbReference type="Pfam" id="PF06048"/>
    </source>
</evidence>
<evidence type="ECO:0000313" key="3">
    <source>
        <dbReference type="Proteomes" id="UP000481417"/>
    </source>
</evidence>
<organism evidence="2 3">
    <name type="scientific">Paracoccus lichenicola</name>
    <dbReference type="NCBI Taxonomy" id="2665644"/>
    <lineage>
        <taxon>Bacteria</taxon>
        <taxon>Pseudomonadati</taxon>
        <taxon>Pseudomonadota</taxon>
        <taxon>Alphaproteobacteria</taxon>
        <taxon>Rhodobacterales</taxon>
        <taxon>Paracoccaceae</taxon>
        <taxon>Paracoccus</taxon>
    </lineage>
</organism>
<proteinExistence type="predicted"/>
<accession>A0A6L6HKZ2</accession>
<dbReference type="InterPro" id="IPR009270">
    <property type="entry name" value="DUF927"/>
</dbReference>
<dbReference type="RefSeq" id="WP_154763949.1">
    <property type="nucleotide sequence ID" value="NZ_WMBT01000003.1"/>
</dbReference>
<feature type="domain" description="DUF927" evidence="1">
    <location>
        <begin position="3"/>
        <end position="153"/>
    </location>
</feature>
<gene>
    <name evidence="2" type="ORF">GIY56_06125</name>
</gene>
<keyword evidence="3" id="KW-1185">Reference proteome</keyword>
<dbReference type="Proteomes" id="UP000481417">
    <property type="component" value="Unassembled WGS sequence"/>
</dbReference>
<comment type="caution">
    <text evidence="2">The sequence shown here is derived from an EMBL/GenBank/DDBJ whole genome shotgun (WGS) entry which is preliminary data.</text>
</comment>
<sequence length="439" mass="46792">MNERVIFQSAVPLDNPYRCAGTLQTWQAEVGKNAVGNSRLMLALSAAFAGPLLQPLSVEGGGFHFRGGSSTGKTTALQVAGSVWGGGGINGYVGTWRATSNGLEGIAALHCDTLLCLDEIGQIDAREAGQVAYMLSNGRGKSRAGRGGEARKSSEWRVLFLSSGEISLAQKIAEDTRNRRAMAGQEVRIVDVTADAGAGMGIFEVLHGFPGPDAFARHFKAAISKNYGHASIAFLTKLVEAPTKNVERAAVLMKAFQEQNTVSGADGQVSRVLARFALAAAAGELALEFGILPWASGNAFDAARKCFRAWIDGRGGTEAAEDRDALTTVRRFLEAHGSSRFELIHGEAHAGTEQAIDSRIINRAGFVRHQDGEREYIFLPETWKDVCAGMDPGRVAKVLVERGFMLTGGDGKPQVKQRLPGIAKPARCYVVSSSILADD</sequence>
<dbReference type="EMBL" id="WMBT01000003">
    <property type="protein sequence ID" value="MTD99856.1"/>
    <property type="molecule type" value="Genomic_DNA"/>
</dbReference>
<evidence type="ECO:0000313" key="2">
    <source>
        <dbReference type="EMBL" id="MTD99856.1"/>
    </source>
</evidence>
<protein>
    <submittedName>
        <fullName evidence="2">DUF927 domain-containing protein</fullName>
    </submittedName>
</protein>
<dbReference type="Pfam" id="PF06048">
    <property type="entry name" value="DUF927"/>
    <property type="match status" value="1"/>
</dbReference>
<name>A0A6L6HKZ2_9RHOB</name>
<reference evidence="2 3" key="1">
    <citation type="submission" date="2019-11" db="EMBL/GenBank/DDBJ databases">
        <authorList>
            <person name="Lang L."/>
        </authorList>
    </citation>
    <scope>NUCLEOTIDE SEQUENCE [LARGE SCALE GENOMIC DNA]</scope>
    <source>
        <strain evidence="2 3">YIM 132242</strain>
    </source>
</reference>